<feature type="domain" description="GFO/IDH/MocA-like oxidoreductase" evidence="3">
    <location>
        <begin position="163"/>
        <end position="282"/>
    </location>
</feature>
<dbReference type="Pfam" id="PF22725">
    <property type="entry name" value="GFO_IDH_MocA_C3"/>
    <property type="match status" value="1"/>
</dbReference>
<dbReference type="Pfam" id="PF01408">
    <property type="entry name" value="GFO_IDH_MocA"/>
    <property type="match status" value="1"/>
</dbReference>
<evidence type="ECO:0000259" key="2">
    <source>
        <dbReference type="Pfam" id="PF01408"/>
    </source>
</evidence>
<dbReference type="SUPFAM" id="SSF55347">
    <property type="entry name" value="Glyceraldehyde-3-phosphate dehydrogenase-like, C-terminal domain"/>
    <property type="match status" value="1"/>
</dbReference>
<dbReference type="OrthoDB" id="2129491at2759"/>
<keyword evidence="5" id="KW-1185">Reference proteome</keyword>
<dbReference type="GO" id="GO:0000166">
    <property type="term" value="F:nucleotide binding"/>
    <property type="evidence" value="ECO:0007669"/>
    <property type="project" value="InterPro"/>
</dbReference>
<evidence type="ECO:0000313" key="5">
    <source>
        <dbReference type="Proteomes" id="UP000193642"/>
    </source>
</evidence>
<dbReference type="InterPro" id="IPR036291">
    <property type="entry name" value="NAD(P)-bd_dom_sf"/>
</dbReference>
<gene>
    <name evidence="4" type="ORF">BCR33DRAFT_847893</name>
</gene>
<dbReference type="Gene3D" id="3.30.360.10">
    <property type="entry name" value="Dihydrodipicolinate Reductase, domain 2"/>
    <property type="match status" value="1"/>
</dbReference>
<feature type="domain" description="Gfo/Idh/MocA-like oxidoreductase N-terminal" evidence="2">
    <location>
        <begin position="33"/>
        <end position="148"/>
    </location>
</feature>
<organism evidence="4 5">
    <name type="scientific">Rhizoclosmatium globosum</name>
    <dbReference type="NCBI Taxonomy" id="329046"/>
    <lineage>
        <taxon>Eukaryota</taxon>
        <taxon>Fungi</taxon>
        <taxon>Fungi incertae sedis</taxon>
        <taxon>Chytridiomycota</taxon>
        <taxon>Chytridiomycota incertae sedis</taxon>
        <taxon>Chytridiomycetes</taxon>
        <taxon>Chytridiales</taxon>
        <taxon>Chytriomycetaceae</taxon>
        <taxon>Rhizoclosmatium</taxon>
    </lineage>
</organism>
<dbReference type="AlphaFoldDB" id="A0A1Y2CNB4"/>
<evidence type="ECO:0000313" key="4">
    <source>
        <dbReference type="EMBL" id="ORY48492.1"/>
    </source>
</evidence>
<dbReference type="STRING" id="329046.A0A1Y2CNB4"/>
<dbReference type="EMBL" id="MCGO01000011">
    <property type="protein sequence ID" value="ORY48492.1"/>
    <property type="molecule type" value="Genomic_DNA"/>
</dbReference>
<comment type="caution">
    <text evidence="4">The sequence shown here is derived from an EMBL/GenBank/DDBJ whole genome shotgun (WGS) entry which is preliminary data.</text>
</comment>
<dbReference type="Gene3D" id="3.40.50.720">
    <property type="entry name" value="NAD(P)-binding Rossmann-like Domain"/>
    <property type="match status" value="1"/>
</dbReference>
<evidence type="ECO:0000256" key="1">
    <source>
        <dbReference type="ARBA" id="ARBA00010928"/>
    </source>
</evidence>
<comment type="similarity">
    <text evidence="1">Belongs to the Gfo/Idh/MocA family.</text>
</comment>
<dbReference type="InterPro" id="IPR000683">
    <property type="entry name" value="Gfo/Idh/MocA-like_OxRdtase_N"/>
</dbReference>
<dbReference type="Proteomes" id="UP000193642">
    <property type="component" value="Unassembled WGS sequence"/>
</dbReference>
<protein>
    <submittedName>
        <fullName evidence="4">NAD(P)-binding protein</fullName>
    </submittedName>
</protein>
<evidence type="ECO:0000259" key="3">
    <source>
        <dbReference type="Pfam" id="PF22725"/>
    </source>
</evidence>
<sequence>MFAKTTSTKTVTVRYPTKTTTTTTTTTSYKKKMKFGVLGTGGIAGKVLTVGIRRSGNVVLAVGSRNQASADAFAGKFAIERAYGSYQGVLDDPEIEAVYIALPSGLHKEWAIKAAKAKKHILCEKPVAPYTVDVIEIIDACKENGVVFLDGTFFKHHPRNKLIREMVVNGDLGAVTSVFSQFSCDFEPAKASDSIRHQPAMERTGVLGDMGWYTVRFGLHVYGYELPERVIGTIVRRYPETGAATHFIGQLHFSGNRVAIFDSSFGQMDTQITHISGTKAILALDDTFVPWKGLIDMKNPSAFVGPEQDTFKISKQAGVWETKVVEMGGVVEEVMMINDLVACVEGSKNWKEWAEESITIHKVLDALWESAEKGSLPVSLQ</sequence>
<name>A0A1Y2CNB4_9FUNG</name>
<dbReference type="SUPFAM" id="SSF51735">
    <property type="entry name" value="NAD(P)-binding Rossmann-fold domains"/>
    <property type="match status" value="1"/>
</dbReference>
<dbReference type="InterPro" id="IPR055170">
    <property type="entry name" value="GFO_IDH_MocA-like_dom"/>
</dbReference>
<accession>A0A1Y2CNB4</accession>
<proteinExistence type="inferred from homology"/>
<reference evidence="4 5" key="1">
    <citation type="submission" date="2016-07" db="EMBL/GenBank/DDBJ databases">
        <title>Pervasive Adenine N6-methylation of Active Genes in Fungi.</title>
        <authorList>
            <consortium name="DOE Joint Genome Institute"/>
            <person name="Mondo S.J."/>
            <person name="Dannebaum R.O."/>
            <person name="Kuo R.C."/>
            <person name="Labutti K."/>
            <person name="Haridas S."/>
            <person name="Kuo A."/>
            <person name="Salamov A."/>
            <person name="Ahrendt S.R."/>
            <person name="Lipzen A."/>
            <person name="Sullivan W."/>
            <person name="Andreopoulos W.B."/>
            <person name="Clum A."/>
            <person name="Lindquist E."/>
            <person name="Daum C."/>
            <person name="Ramamoorthy G.K."/>
            <person name="Gryganskyi A."/>
            <person name="Culley D."/>
            <person name="Magnuson J.K."/>
            <person name="James T.Y."/>
            <person name="O'Malley M.A."/>
            <person name="Stajich J.E."/>
            <person name="Spatafora J.W."/>
            <person name="Visel A."/>
            <person name="Grigoriev I.V."/>
        </authorList>
    </citation>
    <scope>NUCLEOTIDE SEQUENCE [LARGE SCALE GENOMIC DNA]</scope>
    <source>
        <strain evidence="4 5">JEL800</strain>
    </source>
</reference>
<dbReference type="PANTHER" id="PTHR46368:SF4">
    <property type="entry name" value="OS10G0403700 PROTEIN"/>
    <property type="match status" value="1"/>
</dbReference>
<dbReference type="PANTHER" id="PTHR46368">
    <property type="match status" value="1"/>
</dbReference>